<dbReference type="Pfam" id="PF05239">
    <property type="entry name" value="PRC"/>
    <property type="match status" value="1"/>
</dbReference>
<gene>
    <name evidence="2" type="ORF">HYG82_07660</name>
</gene>
<proteinExistence type="predicted"/>
<dbReference type="KEGG" id="haly:HYG82_07660"/>
<dbReference type="Gene3D" id="2.30.30.240">
    <property type="entry name" value="PRC-barrel domain"/>
    <property type="match status" value="1"/>
</dbReference>
<dbReference type="GeneID" id="56033157"/>
<reference evidence="2 3" key="1">
    <citation type="submission" date="2020-07" db="EMBL/GenBank/DDBJ databases">
        <authorList>
            <person name="Cui H."/>
        </authorList>
    </citation>
    <scope>NUCLEOTIDE SEQUENCE [LARGE SCALE GENOMIC DNA]</scope>
    <source>
        <strain evidence="2 3">YPL8</strain>
    </source>
</reference>
<evidence type="ECO:0000259" key="1">
    <source>
        <dbReference type="Pfam" id="PF05239"/>
    </source>
</evidence>
<name>A0A7D5GJV8_9EURY</name>
<evidence type="ECO:0000313" key="3">
    <source>
        <dbReference type="Proteomes" id="UP000509241"/>
    </source>
</evidence>
<dbReference type="AlphaFoldDB" id="A0A7D5GJV8"/>
<dbReference type="Proteomes" id="UP000509241">
    <property type="component" value="Chromosome"/>
</dbReference>
<keyword evidence="3" id="KW-1185">Reference proteome</keyword>
<evidence type="ECO:0000313" key="2">
    <source>
        <dbReference type="EMBL" id="QLG48730.1"/>
    </source>
</evidence>
<dbReference type="RefSeq" id="WP_179260467.1">
    <property type="nucleotide sequence ID" value="NZ_CP058601.1"/>
</dbReference>
<dbReference type="SUPFAM" id="SSF50346">
    <property type="entry name" value="PRC-barrel domain"/>
    <property type="match status" value="1"/>
</dbReference>
<protein>
    <submittedName>
        <fullName evidence="2">PRC-barrel domain-containing protein</fullName>
    </submittedName>
</protein>
<organism evidence="2 3">
    <name type="scientific">Natrinema halophilum</name>
    <dbReference type="NCBI Taxonomy" id="1699371"/>
    <lineage>
        <taxon>Archaea</taxon>
        <taxon>Methanobacteriati</taxon>
        <taxon>Methanobacteriota</taxon>
        <taxon>Stenosarchaea group</taxon>
        <taxon>Halobacteria</taxon>
        <taxon>Halobacteriales</taxon>
        <taxon>Natrialbaceae</taxon>
        <taxon>Natrinema</taxon>
    </lineage>
</organism>
<accession>A0A7D5GJV8</accession>
<dbReference type="OrthoDB" id="85079at2157"/>
<dbReference type="InterPro" id="IPR027275">
    <property type="entry name" value="PRC-brl_dom"/>
</dbReference>
<dbReference type="EMBL" id="CP058601">
    <property type="protein sequence ID" value="QLG48730.1"/>
    <property type="molecule type" value="Genomic_DNA"/>
</dbReference>
<dbReference type="PANTHER" id="PTHR38137">
    <property type="entry name" value="PRC-BARREL DOMAIN PROTEIN"/>
    <property type="match status" value="1"/>
</dbReference>
<dbReference type="PANTHER" id="PTHR38137:SF2">
    <property type="entry name" value="PRC-BARREL DOMAIN-CONTAINING PROTEIN"/>
    <property type="match status" value="1"/>
</dbReference>
<feature type="domain" description="PRC-barrel" evidence="1">
    <location>
        <begin position="3"/>
        <end position="80"/>
    </location>
</feature>
<dbReference type="InterPro" id="IPR011033">
    <property type="entry name" value="PRC_barrel-like_sf"/>
</dbReference>
<sequence>MSDILARNLGGKHIVGIDGTDFGTLHTITMDPKSGTLRDLVVDSHSQPSSAPSIRSDADDRLRIPVSRIETVNDQIVVRSGD</sequence>